<protein>
    <submittedName>
        <fullName evidence="1">MFS general substrate transporter</fullName>
    </submittedName>
</protein>
<dbReference type="Proteomes" id="UP000790709">
    <property type="component" value="Unassembled WGS sequence"/>
</dbReference>
<keyword evidence="2" id="KW-1185">Reference proteome</keyword>
<accession>A0ACB8BTF4</accession>
<evidence type="ECO:0000313" key="1">
    <source>
        <dbReference type="EMBL" id="KAH7927893.1"/>
    </source>
</evidence>
<dbReference type="EMBL" id="MU266360">
    <property type="protein sequence ID" value="KAH7927893.1"/>
    <property type="molecule type" value="Genomic_DNA"/>
</dbReference>
<gene>
    <name evidence="1" type="ORF">BV22DRAFT_1031365</name>
</gene>
<sequence length="464" mass="49293">MYDPETPLLSGELKVTVYDRFTRAQKRSIIGIIAWAGLIPYFLLGSVIPAIPQIATELQATPAAVSLSISFSTIASALGSLFWGSYSSHYGRRPVYLASVPCVILGSLGSGLATTLPELFLWRFIQAFGAGSALSVGTAVVGDIYTTEERGTAMGMFLAVQLIGPAVAPLGGGIAAHYASWRHMQYILCVASILTLILSSAFLPETSHPGSRGMDQTGASKRKIVFINPLRSLRLLRSPAMMLVCVVASLTLLSDFVLWVPLPYTVGARYGITNEALVGACFLPCGLGNLVGAPIAGSVSDKIIKKLRAKRGGKSIPEDRIRGTEFGSFFLVPASVLLAGAASQYVDGPLGIVLNLVALFMNGVGAVFVLAPLSAYVVDILRENSAEAAAATNGMRTFLCALMTTGIMPCLDRYGVMWTNVVAAVLAWVAYGLLLCIMRYGDALRGSVDIGFSKEENESSYEHE</sequence>
<name>A0ACB8BTF4_9AGAM</name>
<organism evidence="1 2">
    <name type="scientific">Leucogyrophana mollusca</name>
    <dbReference type="NCBI Taxonomy" id="85980"/>
    <lineage>
        <taxon>Eukaryota</taxon>
        <taxon>Fungi</taxon>
        <taxon>Dikarya</taxon>
        <taxon>Basidiomycota</taxon>
        <taxon>Agaricomycotina</taxon>
        <taxon>Agaricomycetes</taxon>
        <taxon>Agaricomycetidae</taxon>
        <taxon>Boletales</taxon>
        <taxon>Boletales incertae sedis</taxon>
        <taxon>Leucogyrophana</taxon>
    </lineage>
</organism>
<comment type="caution">
    <text evidence="1">The sequence shown here is derived from an EMBL/GenBank/DDBJ whole genome shotgun (WGS) entry which is preliminary data.</text>
</comment>
<reference evidence="1" key="1">
    <citation type="journal article" date="2021" name="New Phytol.">
        <title>Evolutionary innovations through gain and loss of genes in the ectomycorrhizal Boletales.</title>
        <authorList>
            <person name="Wu G."/>
            <person name="Miyauchi S."/>
            <person name="Morin E."/>
            <person name="Kuo A."/>
            <person name="Drula E."/>
            <person name="Varga T."/>
            <person name="Kohler A."/>
            <person name="Feng B."/>
            <person name="Cao Y."/>
            <person name="Lipzen A."/>
            <person name="Daum C."/>
            <person name="Hundley H."/>
            <person name="Pangilinan J."/>
            <person name="Johnson J."/>
            <person name="Barry K."/>
            <person name="LaButti K."/>
            <person name="Ng V."/>
            <person name="Ahrendt S."/>
            <person name="Min B."/>
            <person name="Choi I.G."/>
            <person name="Park H."/>
            <person name="Plett J.M."/>
            <person name="Magnuson J."/>
            <person name="Spatafora J.W."/>
            <person name="Nagy L.G."/>
            <person name="Henrissat B."/>
            <person name="Grigoriev I.V."/>
            <person name="Yang Z.L."/>
            <person name="Xu J."/>
            <person name="Martin F.M."/>
        </authorList>
    </citation>
    <scope>NUCLEOTIDE SEQUENCE</scope>
    <source>
        <strain evidence="1">KUC20120723A-06</strain>
    </source>
</reference>
<evidence type="ECO:0000313" key="2">
    <source>
        <dbReference type="Proteomes" id="UP000790709"/>
    </source>
</evidence>
<proteinExistence type="predicted"/>